<proteinExistence type="predicted"/>
<protein>
    <submittedName>
        <fullName evidence="7">Phosphatidylinositol mannoside acyltransferase</fullName>
    </submittedName>
</protein>
<dbReference type="Proteomes" id="UP000754710">
    <property type="component" value="Unassembled WGS sequence"/>
</dbReference>
<dbReference type="PANTHER" id="PTHR30606">
    <property type="entry name" value="LIPID A BIOSYNTHESIS LAUROYL ACYLTRANSFERASE"/>
    <property type="match status" value="1"/>
</dbReference>
<dbReference type="GO" id="GO:0016746">
    <property type="term" value="F:acyltransferase activity"/>
    <property type="evidence" value="ECO:0007669"/>
    <property type="project" value="UniProtKB-KW"/>
</dbReference>
<reference evidence="7 8" key="1">
    <citation type="submission" date="2021-08" db="EMBL/GenBank/DDBJ databases">
        <title>Nocardioides bacterium WL0053 sp. nov., isolated from the sediment.</title>
        <authorList>
            <person name="Wang L."/>
            <person name="Zhang D."/>
            <person name="Zhang A."/>
        </authorList>
    </citation>
    <scope>NUCLEOTIDE SEQUENCE [LARGE SCALE GENOMIC DNA]</scope>
    <source>
        <strain evidence="7 8">WL0053</strain>
    </source>
</reference>
<dbReference type="EMBL" id="JAIEZQ010000002">
    <property type="protein sequence ID" value="MBY9076186.1"/>
    <property type="molecule type" value="Genomic_DNA"/>
</dbReference>
<dbReference type="RefSeq" id="WP_221026100.1">
    <property type="nucleotide sequence ID" value="NZ_JAIEZQ010000002.1"/>
</dbReference>
<dbReference type="CDD" id="cd07984">
    <property type="entry name" value="LPLAT_LABLAT-like"/>
    <property type="match status" value="1"/>
</dbReference>
<organism evidence="7 8">
    <name type="scientific">Nocardioides jiangsuensis</name>
    <dbReference type="NCBI Taxonomy" id="2866161"/>
    <lineage>
        <taxon>Bacteria</taxon>
        <taxon>Bacillati</taxon>
        <taxon>Actinomycetota</taxon>
        <taxon>Actinomycetes</taxon>
        <taxon>Propionibacteriales</taxon>
        <taxon>Nocardioidaceae</taxon>
        <taxon>Nocardioides</taxon>
    </lineage>
</organism>
<evidence type="ECO:0000313" key="7">
    <source>
        <dbReference type="EMBL" id="MBY9076186.1"/>
    </source>
</evidence>
<comment type="caution">
    <text evidence="7">The sequence shown here is derived from an EMBL/GenBank/DDBJ whole genome shotgun (WGS) entry which is preliminary data.</text>
</comment>
<keyword evidence="4" id="KW-0808">Transferase</keyword>
<dbReference type="InterPro" id="IPR004960">
    <property type="entry name" value="LipA_acyltrans"/>
</dbReference>
<sequence>MVALPGLRRAATASADHATAAGYVAGWRLVRWLPEPAARAVFARIADEVYRRDGASVRRLRANLARVRPGLDDAALDDLTREGVRSYLRYWCESFRLPSWPVEDLVRRTRIVGEHHIRDAYASGTGVVVALPHMGNWDWAGTWACATGMPLLTVAERLEPARLYDEFVAYRRSLGMEILPLTGNGDTLVRLEEWVRAGGLVALLSDRDLSRTGIEVTLCGERARMPRGPAVLARRTGAALLPATLAYVGQDLEVTFHAPVPHAEGDDGVSAMMQAVADRFTEEFRAHPTDWHMMQKVFVADLDPARYGNRG</sequence>
<evidence type="ECO:0000256" key="6">
    <source>
        <dbReference type="ARBA" id="ARBA00023315"/>
    </source>
</evidence>
<keyword evidence="2" id="KW-1003">Cell membrane</keyword>
<evidence type="ECO:0000256" key="3">
    <source>
        <dbReference type="ARBA" id="ARBA00022519"/>
    </source>
</evidence>
<dbReference type="NCBIfam" id="NF005919">
    <property type="entry name" value="PRK07920.1"/>
    <property type="match status" value="1"/>
</dbReference>
<comment type="subcellular location">
    <subcellularLocation>
        <location evidence="1">Cell inner membrane</location>
    </subcellularLocation>
</comment>
<keyword evidence="6 7" id="KW-0012">Acyltransferase</keyword>
<evidence type="ECO:0000256" key="5">
    <source>
        <dbReference type="ARBA" id="ARBA00023136"/>
    </source>
</evidence>
<name>A0ABS7RMC4_9ACTN</name>
<gene>
    <name evidence="7" type="ORF">K1X13_15240</name>
</gene>
<evidence type="ECO:0000256" key="4">
    <source>
        <dbReference type="ARBA" id="ARBA00022679"/>
    </source>
</evidence>
<keyword evidence="8" id="KW-1185">Reference proteome</keyword>
<accession>A0ABS7RMC4</accession>
<keyword evidence="5" id="KW-0472">Membrane</keyword>
<evidence type="ECO:0000256" key="1">
    <source>
        <dbReference type="ARBA" id="ARBA00004533"/>
    </source>
</evidence>
<dbReference type="PANTHER" id="PTHR30606:SF10">
    <property type="entry name" value="PHOSPHATIDYLINOSITOL MANNOSIDE ACYLTRANSFERASE"/>
    <property type="match status" value="1"/>
</dbReference>
<evidence type="ECO:0000313" key="8">
    <source>
        <dbReference type="Proteomes" id="UP000754710"/>
    </source>
</evidence>
<evidence type="ECO:0000256" key="2">
    <source>
        <dbReference type="ARBA" id="ARBA00022475"/>
    </source>
</evidence>
<dbReference type="Pfam" id="PF03279">
    <property type="entry name" value="Lip_A_acyltrans"/>
    <property type="match status" value="1"/>
</dbReference>
<keyword evidence="3" id="KW-0997">Cell inner membrane</keyword>